<dbReference type="Proteomes" id="UP001151088">
    <property type="component" value="Unassembled WGS sequence"/>
</dbReference>
<proteinExistence type="predicted"/>
<sequence>MSEEAFSASEATRRSDLVYERLTQSLIALEIPPGTALSENKLAKEMGVSRTPVRAALRQLELEGLLEQPSGSSYVVRGLTPRDVNEICDLLEVLDCYIVTRAIQHCPPETFDALIGYTAEMKAAAQAQDIERWGLADREFHKLIEAGADNELITSLAVKTRRRIHRFWATSVRPERLQECSAEHERIARAMRDGDVESVVSMVKEHIAHMRLSLTDLLMRAAAFLPRGTSGGPTGRRAR</sequence>
<dbReference type="GO" id="GO:0003677">
    <property type="term" value="F:DNA binding"/>
    <property type="evidence" value="ECO:0007669"/>
    <property type="project" value="UniProtKB-KW"/>
</dbReference>
<dbReference type="PROSITE" id="PS50949">
    <property type="entry name" value="HTH_GNTR"/>
    <property type="match status" value="1"/>
</dbReference>
<keyword evidence="3" id="KW-0804">Transcription</keyword>
<comment type="caution">
    <text evidence="5">The sequence shown here is derived from an EMBL/GenBank/DDBJ whole genome shotgun (WGS) entry which is preliminary data.</text>
</comment>
<dbReference type="Gene3D" id="1.20.120.530">
    <property type="entry name" value="GntR ligand-binding domain-like"/>
    <property type="match status" value="1"/>
</dbReference>
<keyword evidence="2" id="KW-0238">DNA-binding</keyword>
<dbReference type="InterPro" id="IPR036388">
    <property type="entry name" value="WH-like_DNA-bd_sf"/>
</dbReference>
<dbReference type="SMART" id="SM00895">
    <property type="entry name" value="FCD"/>
    <property type="match status" value="1"/>
</dbReference>
<accession>A0A9X2PB18</accession>
<dbReference type="PANTHER" id="PTHR43537:SF5">
    <property type="entry name" value="UXU OPERON TRANSCRIPTIONAL REGULATOR"/>
    <property type="match status" value="1"/>
</dbReference>
<reference evidence="5" key="1">
    <citation type="submission" date="2022-08" db="EMBL/GenBank/DDBJ databases">
        <authorList>
            <person name="Li F."/>
        </authorList>
    </citation>
    <scope>NUCLEOTIDE SEQUENCE</scope>
    <source>
        <strain evidence="5">MQZ15Z-1</strain>
    </source>
</reference>
<dbReference type="InterPro" id="IPR011711">
    <property type="entry name" value="GntR_C"/>
</dbReference>
<feature type="domain" description="HTH gntR-type" evidence="4">
    <location>
        <begin position="12"/>
        <end position="79"/>
    </location>
</feature>
<dbReference type="Pfam" id="PF07729">
    <property type="entry name" value="FCD"/>
    <property type="match status" value="1"/>
</dbReference>
<dbReference type="InterPro" id="IPR008920">
    <property type="entry name" value="TF_FadR/GntR_C"/>
</dbReference>
<dbReference type="SMART" id="SM00345">
    <property type="entry name" value="HTH_GNTR"/>
    <property type="match status" value="1"/>
</dbReference>
<evidence type="ECO:0000259" key="4">
    <source>
        <dbReference type="PROSITE" id="PS50949"/>
    </source>
</evidence>
<gene>
    <name evidence="5" type="ORF">NVS89_05955</name>
</gene>
<evidence type="ECO:0000256" key="3">
    <source>
        <dbReference type="ARBA" id="ARBA00023163"/>
    </source>
</evidence>
<dbReference type="InterPro" id="IPR000524">
    <property type="entry name" value="Tscrpt_reg_HTH_GntR"/>
</dbReference>
<protein>
    <submittedName>
        <fullName evidence="5">GntR family transcriptional regulator</fullName>
    </submittedName>
</protein>
<evidence type="ECO:0000313" key="6">
    <source>
        <dbReference type="Proteomes" id="UP001151088"/>
    </source>
</evidence>
<dbReference type="Gene3D" id="1.10.10.10">
    <property type="entry name" value="Winged helix-like DNA-binding domain superfamily/Winged helix DNA-binding domain"/>
    <property type="match status" value="1"/>
</dbReference>
<evidence type="ECO:0000313" key="5">
    <source>
        <dbReference type="EMBL" id="MCS0494635.1"/>
    </source>
</evidence>
<organism evidence="5 6">
    <name type="scientific">Ancylobacter mangrovi</name>
    <dbReference type="NCBI Taxonomy" id="2972472"/>
    <lineage>
        <taxon>Bacteria</taxon>
        <taxon>Pseudomonadati</taxon>
        <taxon>Pseudomonadota</taxon>
        <taxon>Alphaproteobacteria</taxon>
        <taxon>Hyphomicrobiales</taxon>
        <taxon>Xanthobacteraceae</taxon>
        <taxon>Ancylobacter</taxon>
    </lineage>
</organism>
<dbReference type="GO" id="GO:0003700">
    <property type="term" value="F:DNA-binding transcription factor activity"/>
    <property type="evidence" value="ECO:0007669"/>
    <property type="project" value="InterPro"/>
</dbReference>
<evidence type="ECO:0000256" key="1">
    <source>
        <dbReference type="ARBA" id="ARBA00023015"/>
    </source>
</evidence>
<dbReference type="PRINTS" id="PR00035">
    <property type="entry name" value="HTHGNTR"/>
</dbReference>
<dbReference type="SUPFAM" id="SSF46785">
    <property type="entry name" value="Winged helix' DNA-binding domain"/>
    <property type="match status" value="1"/>
</dbReference>
<dbReference type="SUPFAM" id="SSF48008">
    <property type="entry name" value="GntR ligand-binding domain-like"/>
    <property type="match status" value="1"/>
</dbReference>
<dbReference type="Pfam" id="PF00392">
    <property type="entry name" value="GntR"/>
    <property type="match status" value="1"/>
</dbReference>
<keyword evidence="1" id="KW-0805">Transcription regulation</keyword>
<dbReference type="AlphaFoldDB" id="A0A9X2PB18"/>
<dbReference type="InterPro" id="IPR036390">
    <property type="entry name" value="WH_DNA-bd_sf"/>
</dbReference>
<dbReference type="RefSeq" id="WP_258731660.1">
    <property type="nucleotide sequence ID" value="NZ_JANTHY010000002.1"/>
</dbReference>
<dbReference type="PANTHER" id="PTHR43537">
    <property type="entry name" value="TRANSCRIPTIONAL REGULATOR, GNTR FAMILY"/>
    <property type="match status" value="1"/>
</dbReference>
<dbReference type="CDD" id="cd07377">
    <property type="entry name" value="WHTH_GntR"/>
    <property type="match status" value="1"/>
</dbReference>
<evidence type="ECO:0000256" key="2">
    <source>
        <dbReference type="ARBA" id="ARBA00023125"/>
    </source>
</evidence>
<name>A0A9X2PB18_9HYPH</name>
<dbReference type="EMBL" id="JANTHZ010000002">
    <property type="protein sequence ID" value="MCS0494635.1"/>
    <property type="molecule type" value="Genomic_DNA"/>
</dbReference>
<keyword evidence="6" id="KW-1185">Reference proteome</keyword>